<dbReference type="RefSeq" id="WP_084447614.1">
    <property type="nucleotide sequence ID" value="NZ_FWWW01000099.1"/>
</dbReference>
<dbReference type="SMART" id="SM00448">
    <property type="entry name" value="REC"/>
    <property type="match status" value="1"/>
</dbReference>
<evidence type="ECO:0000256" key="1">
    <source>
        <dbReference type="ARBA" id="ARBA00022553"/>
    </source>
</evidence>
<dbReference type="PANTHER" id="PTHR44591">
    <property type="entry name" value="STRESS RESPONSE REGULATOR PROTEIN 1"/>
    <property type="match status" value="1"/>
</dbReference>
<dbReference type="Proteomes" id="UP000192266">
    <property type="component" value="Unassembled WGS sequence"/>
</dbReference>
<gene>
    <name evidence="4" type="ORF">SAMN00120144_1675</name>
</gene>
<dbReference type="OrthoDB" id="9813025at2"/>
<feature type="domain" description="Response regulatory" evidence="3">
    <location>
        <begin position="5"/>
        <end position="119"/>
    </location>
</feature>
<dbReference type="CDD" id="cd00156">
    <property type="entry name" value="REC"/>
    <property type="match status" value="1"/>
</dbReference>
<sequence length="522" mass="60718">MQRYNILWADDEIDLLKPHILFLKERGYDVTPVNSGADAIEQVGEQNFDIVFLDENMPGLTGLETLSEIKAARPTVPVIMITKSEEEHIMEEAIGSKIADYLIKPVNPNQILLSVKKVLDNKRLVSERTNTGYQRDFRQLGMQLGDRLSPQEWADVYKKLVYWELEIDETEGKSMADVFNMQKDEANTYFSKFIMENYEEWVNKEVDDAPLMSHELFQKRVFPLLKDTGDTPVYFVLIDNLRYDQWKILEPIIAEMFTVDTEEMYYSILPTTTAYARNAIFSGMMPGDIQKKYPNLWVTDDDDEGKNLNEAEFLEIMFQKANQKQKFSYNKVTNLQAGKDLLSKMSNLHNNHKLNVIVYNFVDMLSHARTDMAMIRELAGDESAYRSLTRSWFLHSPLYEMLQQIADKKGKLIITTDHGTIRVKRPFKIVGDRNTNTNLRYKHGKNLGFTEKDVYVVRKPERIFLPRENVSTAYVFTLGDYFFAYPNNYNYYVNYYKDTFQHGGISLEEVIIPFVTLSPKGS</sequence>
<evidence type="ECO:0000313" key="5">
    <source>
        <dbReference type="Proteomes" id="UP000192266"/>
    </source>
</evidence>
<evidence type="ECO:0000259" key="3">
    <source>
        <dbReference type="PROSITE" id="PS50110"/>
    </source>
</evidence>
<proteinExistence type="predicted"/>
<dbReference type="PANTHER" id="PTHR44591:SF3">
    <property type="entry name" value="RESPONSE REGULATORY DOMAIN-CONTAINING PROTEIN"/>
    <property type="match status" value="1"/>
</dbReference>
<dbReference type="GO" id="GO:0000160">
    <property type="term" value="P:phosphorelay signal transduction system"/>
    <property type="evidence" value="ECO:0007669"/>
    <property type="project" value="InterPro"/>
</dbReference>
<dbReference type="PROSITE" id="PS50110">
    <property type="entry name" value="RESPONSE_REGULATORY"/>
    <property type="match status" value="1"/>
</dbReference>
<reference evidence="4 5" key="1">
    <citation type="submission" date="2017-04" db="EMBL/GenBank/DDBJ databases">
        <authorList>
            <person name="Afonso C.L."/>
            <person name="Miller P.J."/>
            <person name="Scott M.A."/>
            <person name="Spackman E."/>
            <person name="Goraichik I."/>
            <person name="Dimitrov K.M."/>
            <person name="Suarez D.L."/>
            <person name="Swayne D.E."/>
        </authorList>
    </citation>
    <scope>NUCLEOTIDE SEQUENCE [LARGE SCALE GENOMIC DNA]</scope>
    <source>
        <strain evidence="4 5">DSM 11622</strain>
    </source>
</reference>
<dbReference type="SUPFAM" id="SSF53649">
    <property type="entry name" value="Alkaline phosphatase-like"/>
    <property type="match status" value="1"/>
</dbReference>
<dbReference type="Gene3D" id="3.40.50.2300">
    <property type="match status" value="1"/>
</dbReference>
<dbReference type="SUPFAM" id="SSF52172">
    <property type="entry name" value="CheY-like"/>
    <property type="match status" value="1"/>
</dbReference>
<dbReference type="InterPro" id="IPR050595">
    <property type="entry name" value="Bact_response_regulator"/>
</dbReference>
<protein>
    <submittedName>
        <fullName evidence="4">Response regulator receiver protein</fullName>
    </submittedName>
</protein>
<keyword evidence="5" id="KW-1185">Reference proteome</keyword>
<dbReference type="Pfam" id="PF00072">
    <property type="entry name" value="Response_reg"/>
    <property type="match status" value="1"/>
</dbReference>
<feature type="modified residue" description="4-aspartylphosphate" evidence="2">
    <location>
        <position position="54"/>
    </location>
</feature>
<dbReference type="EMBL" id="FWWW01000099">
    <property type="protein sequence ID" value="SMC00245.1"/>
    <property type="molecule type" value="Genomic_DNA"/>
</dbReference>
<dbReference type="AlphaFoldDB" id="A0A1W1W3N7"/>
<name>A0A1W1W3N7_9BACT</name>
<organism evidence="4 5">
    <name type="scientific">Hymenobacter roseosalivarius DSM 11622</name>
    <dbReference type="NCBI Taxonomy" id="645990"/>
    <lineage>
        <taxon>Bacteria</taxon>
        <taxon>Pseudomonadati</taxon>
        <taxon>Bacteroidota</taxon>
        <taxon>Cytophagia</taxon>
        <taxon>Cytophagales</taxon>
        <taxon>Hymenobacteraceae</taxon>
        <taxon>Hymenobacter</taxon>
    </lineage>
</organism>
<dbReference type="InterPro" id="IPR017850">
    <property type="entry name" value="Alkaline_phosphatase_core_sf"/>
</dbReference>
<evidence type="ECO:0000256" key="2">
    <source>
        <dbReference type="PROSITE-ProRule" id="PRU00169"/>
    </source>
</evidence>
<dbReference type="InterPro" id="IPR001789">
    <property type="entry name" value="Sig_transdc_resp-reg_receiver"/>
</dbReference>
<accession>A0A1W1W3N7</accession>
<keyword evidence="1 2" id="KW-0597">Phosphoprotein</keyword>
<evidence type="ECO:0000313" key="4">
    <source>
        <dbReference type="EMBL" id="SMC00245.1"/>
    </source>
</evidence>
<dbReference type="STRING" id="645990.SAMN00120144_1675"/>
<dbReference type="Pfam" id="PF08665">
    <property type="entry name" value="PglZ"/>
    <property type="match status" value="1"/>
</dbReference>
<dbReference type="InterPro" id="IPR011006">
    <property type="entry name" value="CheY-like_superfamily"/>
</dbReference>